<evidence type="ECO:0000256" key="3">
    <source>
        <dbReference type="ARBA" id="ARBA00022448"/>
    </source>
</evidence>
<dbReference type="AlphaFoldDB" id="M7NK51"/>
<dbReference type="PROSITE" id="PS50192">
    <property type="entry name" value="T_SNARE"/>
    <property type="match status" value="1"/>
</dbReference>
<keyword evidence="9 10" id="KW-0472">Membrane</keyword>
<dbReference type="InterPro" id="IPR000727">
    <property type="entry name" value="T_SNARE_dom"/>
</dbReference>
<dbReference type="VEuPathDB" id="FungiDB:PNEG_02783"/>
<gene>
    <name evidence="12" type="ORF">PNEG_02783</name>
</gene>
<dbReference type="Pfam" id="PF05739">
    <property type="entry name" value="SNARE"/>
    <property type="match status" value="1"/>
</dbReference>
<dbReference type="Gene3D" id="1.20.58.70">
    <property type="match status" value="1"/>
</dbReference>
<comment type="caution">
    <text evidence="12">The sequence shown here is derived from an EMBL/GenBank/DDBJ whole genome shotgun (WGS) entry which is preliminary data.</text>
</comment>
<evidence type="ECO:0000256" key="8">
    <source>
        <dbReference type="ARBA" id="ARBA00023054"/>
    </source>
</evidence>
<comment type="subcellular location">
    <subcellularLocation>
        <location evidence="1">Golgi apparatus membrane</location>
        <topology evidence="1">Single-pass type IV membrane protein</topology>
    </subcellularLocation>
</comment>
<protein>
    <recommendedName>
        <fullName evidence="11">t-SNARE coiled-coil homology domain-containing protein</fullName>
    </recommendedName>
</protein>
<keyword evidence="8" id="KW-0175">Coiled coil</keyword>
<dbReference type="OMA" id="NRKMCII"/>
<dbReference type="EMBL" id="AFWA02000007">
    <property type="protein sequence ID" value="EMR09008.1"/>
    <property type="molecule type" value="Genomic_DNA"/>
</dbReference>
<keyword evidence="13" id="KW-1185">Reference proteome</keyword>
<evidence type="ECO:0000256" key="1">
    <source>
        <dbReference type="ARBA" id="ARBA00004409"/>
    </source>
</evidence>
<sequence>MATRDRTGLFLSYRQSFAHHPIHLKDEKQGLLDMVIEIDYLPPDWSETIKEIDVLLEEIRSKREMLERLYRKNMLPGFDDRRKDEGEMEELCDHTTQRLRKCQDLIKTVVPRPGSTQTEAIITKNVQIVLANKVQMENMAFRKKQSAYLQQLRETYQKIFLPLEHTENSEKMFQSSLMVSNDAEITFREREIANITKGIVELSDIFKEIQSLVTDQGSIIDCINIYAENTSTHMKDANKELDYAETFQKKSRKRKLIFLLILIIIGLLIIFIIKSH</sequence>
<dbReference type="GO" id="GO:0006906">
    <property type="term" value="P:vesicle fusion"/>
    <property type="evidence" value="ECO:0007669"/>
    <property type="project" value="TreeGrafter"/>
</dbReference>
<keyword evidence="4 10" id="KW-0812">Transmembrane</keyword>
<evidence type="ECO:0000256" key="9">
    <source>
        <dbReference type="ARBA" id="ARBA00023136"/>
    </source>
</evidence>
<evidence type="ECO:0000256" key="4">
    <source>
        <dbReference type="ARBA" id="ARBA00022692"/>
    </source>
</evidence>
<dbReference type="Proteomes" id="UP000011958">
    <property type="component" value="Unassembled WGS sequence"/>
</dbReference>
<dbReference type="GO" id="GO:0000149">
    <property type="term" value="F:SNARE binding"/>
    <property type="evidence" value="ECO:0007669"/>
    <property type="project" value="TreeGrafter"/>
</dbReference>
<dbReference type="GO" id="GO:0006886">
    <property type="term" value="P:intracellular protein transport"/>
    <property type="evidence" value="ECO:0007669"/>
    <property type="project" value="TreeGrafter"/>
</dbReference>
<evidence type="ECO:0000313" key="12">
    <source>
        <dbReference type="EMBL" id="EMR09008.1"/>
    </source>
</evidence>
<dbReference type="SMART" id="SM00397">
    <property type="entry name" value="t_SNARE"/>
    <property type="match status" value="1"/>
</dbReference>
<dbReference type="GO" id="GO:0031201">
    <property type="term" value="C:SNARE complex"/>
    <property type="evidence" value="ECO:0007669"/>
    <property type="project" value="TreeGrafter"/>
</dbReference>
<dbReference type="OrthoDB" id="10251371at2759"/>
<dbReference type="PANTHER" id="PTHR19957:SF83">
    <property type="entry name" value="SYNTAXIN-16"/>
    <property type="match status" value="1"/>
</dbReference>
<dbReference type="GO" id="GO:0005484">
    <property type="term" value="F:SNAP receptor activity"/>
    <property type="evidence" value="ECO:0007669"/>
    <property type="project" value="TreeGrafter"/>
</dbReference>
<dbReference type="CDD" id="cd15845">
    <property type="entry name" value="SNARE_syntaxin16"/>
    <property type="match status" value="1"/>
</dbReference>
<evidence type="ECO:0000256" key="10">
    <source>
        <dbReference type="SAM" id="Phobius"/>
    </source>
</evidence>
<evidence type="ECO:0000256" key="5">
    <source>
        <dbReference type="ARBA" id="ARBA00022927"/>
    </source>
</evidence>
<keyword evidence="7" id="KW-0333">Golgi apparatus</keyword>
<name>M7NK51_PNEMU</name>
<dbReference type="PANTHER" id="PTHR19957">
    <property type="entry name" value="SYNTAXIN"/>
    <property type="match status" value="1"/>
</dbReference>
<keyword evidence="6 10" id="KW-1133">Transmembrane helix</keyword>
<dbReference type="STRING" id="1069680.M7NK51"/>
<dbReference type="SUPFAM" id="SSF47661">
    <property type="entry name" value="t-snare proteins"/>
    <property type="match status" value="1"/>
</dbReference>
<keyword evidence="5" id="KW-0653">Protein transport</keyword>
<dbReference type="InterPro" id="IPR045242">
    <property type="entry name" value="Syntaxin"/>
</dbReference>
<dbReference type="GO" id="GO:0048278">
    <property type="term" value="P:vesicle docking"/>
    <property type="evidence" value="ECO:0007669"/>
    <property type="project" value="TreeGrafter"/>
</dbReference>
<dbReference type="HOGENOM" id="CLU_038177_0_0_1"/>
<evidence type="ECO:0000256" key="6">
    <source>
        <dbReference type="ARBA" id="ARBA00022989"/>
    </source>
</evidence>
<dbReference type="eggNOG" id="KOG0809">
    <property type="taxonomic scope" value="Eukaryota"/>
</dbReference>
<accession>M7NK51</accession>
<feature type="domain" description="T-SNARE coiled-coil homology" evidence="11">
    <location>
        <begin position="182"/>
        <end position="244"/>
    </location>
</feature>
<feature type="transmembrane region" description="Helical" evidence="10">
    <location>
        <begin position="256"/>
        <end position="273"/>
    </location>
</feature>
<dbReference type="RefSeq" id="XP_007874814.1">
    <property type="nucleotide sequence ID" value="XM_007876623.1"/>
</dbReference>
<dbReference type="GeneID" id="19896472"/>
<organism evidence="12 13">
    <name type="scientific">Pneumocystis murina (strain B123)</name>
    <name type="common">Mouse pneumocystis pneumonia agent</name>
    <name type="synonym">Pneumocystis carinii f. sp. muris</name>
    <dbReference type="NCBI Taxonomy" id="1069680"/>
    <lineage>
        <taxon>Eukaryota</taxon>
        <taxon>Fungi</taxon>
        <taxon>Dikarya</taxon>
        <taxon>Ascomycota</taxon>
        <taxon>Taphrinomycotina</taxon>
        <taxon>Pneumocystomycetes</taxon>
        <taxon>Pneumocystaceae</taxon>
        <taxon>Pneumocystis</taxon>
    </lineage>
</organism>
<evidence type="ECO:0000259" key="11">
    <source>
        <dbReference type="PROSITE" id="PS50192"/>
    </source>
</evidence>
<comment type="similarity">
    <text evidence="2">Belongs to the syntaxin family.</text>
</comment>
<evidence type="ECO:0000256" key="7">
    <source>
        <dbReference type="ARBA" id="ARBA00023034"/>
    </source>
</evidence>
<keyword evidence="3" id="KW-0813">Transport</keyword>
<dbReference type="GO" id="GO:0000139">
    <property type="term" value="C:Golgi membrane"/>
    <property type="evidence" value="ECO:0007669"/>
    <property type="project" value="UniProtKB-SubCell"/>
</dbReference>
<evidence type="ECO:0000256" key="2">
    <source>
        <dbReference type="ARBA" id="ARBA00009063"/>
    </source>
</evidence>
<dbReference type="InterPro" id="IPR010989">
    <property type="entry name" value="SNARE"/>
</dbReference>
<proteinExistence type="inferred from homology"/>
<reference evidence="13" key="1">
    <citation type="journal article" date="2016" name="Nat. Commun.">
        <title>Genome analysis of three Pneumocystis species reveals adaptation mechanisms to life exclusively in mammalian hosts.</title>
        <authorList>
            <person name="Ma L."/>
            <person name="Chen Z."/>
            <person name="Huang D.W."/>
            <person name="Kutty G."/>
            <person name="Ishihara M."/>
            <person name="Wang H."/>
            <person name="Abouelleil A."/>
            <person name="Bishop L."/>
            <person name="Davey E."/>
            <person name="Deng R."/>
            <person name="Deng X."/>
            <person name="Fan L."/>
            <person name="Fantoni G."/>
            <person name="Fitzgerald M."/>
            <person name="Gogineni E."/>
            <person name="Goldberg J.M."/>
            <person name="Handley G."/>
            <person name="Hu X."/>
            <person name="Huber C."/>
            <person name="Jiao X."/>
            <person name="Jones K."/>
            <person name="Levin J.Z."/>
            <person name="Liu Y."/>
            <person name="Macdonald P."/>
            <person name="Melnikov A."/>
            <person name="Raley C."/>
            <person name="Sassi M."/>
            <person name="Sherman B.T."/>
            <person name="Song X."/>
            <person name="Sykes S."/>
            <person name="Tran B."/>
            <person name="Walsh L."/>
            <person name="Xia Y."/>
            <person name="Yang J."/>
            <person name="Young S."/>
            <person name="Zeng Q."/>
            <person name="Zheng X."/>
            <person name="Stephens R."/>
            <person name="Nusbaum C."/>
            <person name="Birren B.W."/>
            <person name="Azadi P."/>
            <person name="Lempicki R.A."/>
            <person name="Cuomo C.A."/>
            <person name="Kovacs J.A."/>
        </authorList>
    </citation>
    <scope>NUCLEOTIDE SEQUENCE [LARGE SCALE GENOMIC DNA]</scope>
    <source>
        <strain evidence="13">B123</strain>
    </source>
</reference>
<evidence type="ECO:0000313" key="13">
    <source>
        <dbReference type="Proteomes" id="UP000011958"/>
    </source>
</evidence>